<keyword evidence="3" id="KW-0813">Transport</keyword>
<dbReference type="Pfam" id="PF01594">
    <property type="entry name" value="AI-2E_transport"/>
    <property type="match status" value="1"/>
</dbReference>
<dbReference type="RefSeq" id="WP_046038806.1">
    <property type="nucleotide sequence ID" value="NZ_LACC01000011.1"/>
</dbReference>
<feature type="transmembrane region" description="Helical" evidence="8">
    <location>
        <begin position="250"/>
        <end position="275"/>
    </location>
</feature>
<dbReference type="PANTHER" id="PTHR21716">
    <property type="entry name" value="TRANSMEMBRANE PROTEIN"/>
    <property type="match status" value="1"/>
</dbReference>
<comment type="similarity">
    <text evidence="2">Belongs to the autoinducer-2 exporter (AI-2E) (TC 2.A.86) family.</text>
</comment>
<comment type="subcellular location">
    <subcellularLocation>
        <location evidence="1">Cell membrane</location>
        <topology evidence="1">Multi-pass membrane protein</topology>
    </subcellularLocation>
</comment>
<feature type="transmembrane region" description="Helical" evidence="8">
    <location>
        <begin position="165"/>
        <end position="185"/>
    </location>
</feature>
<evidence type="ECO:0000256" key="3">
    <source>
        <dbReference type="ARBA" id="ARBA00022448"/>
    </source>
</evidence>
<dbReference type="AlphaFoldDB" id="A0A0F4TUQ8"/>
<dbReference type="PATRIC" id="fig|294.132.peg.149"/>
<protein>
    <submittedName>
        <fullName evidence="9">Permease</fullName>
    </submittedName>
</protein>
<feature type="transmembrane region" description="Helical" evidence="8">
    <location>
        <begin position="42"/>
        <end position="60"/>
    </location>
</feature>
<dbReference type="InterPro" id="IPR002549">
    <property type="entry name" value="AI-2E-like"/>
</dbReference>
<name>A0A0F4TUQ8_PSEFL</name>
<feature type="transmembrane region" description="Helical" evidence="8">
    <location>
        <begin position="12"/>
        <end position="36"/>
    </location>
</feature>
<evidence type="ECO:0000256" key="5">
    <source>
        <dbReference type="ARBA" id="ARBA00022692"/>
    </source>
</evidence>
<dbReference type="Proteomes" id="UP000033588">
    <property type="component" value="Unassembled WGS sequence"/>
</dbReference>
<keyword evidence="6 8" id="KW-1133">Transmembrane helix</keyword>
<evidence type="ECO:0000256" key="7">
    <source>
        <dbReference type="ARBA" id="ARBA00023136"/>
    </source>
</evidence>
<evidence type="ECO:0000256" key="4">
    <source>
        <dbReference type="ARBA" id="ARBA00022475"/>
    </source>
</evidence>
<feature type="transmembrane region" description="Helical" evidence="8">
    <location>
        <begin position="282"/>
        <end position="298"/>
    </location>
</feature>
<dbReference type="GO" id="GO:0005886">
    <property type="term" value="C:plasma membrane"/>
    <property type="evidence" value="ECO:0007669"/>
    <property type="project" value="UniProtKB-SubCell"/>
</dbReference>
<evidence type="ECO:0000313" key="9">
    <source>
        <dbReference type="EMBL" id="KJZ47750.1"/>
    </source>
</evidence>
<dbReference type="PANTHER" id="PTHR21716:SF67">
    <property type="entry name" value="TRANSPORT PROTEIN YDIK-RELATED"/>
    <property type="match status" value="1"/>
</dbReference>
<proteinExistence type="inferred from homology"/>
<reference evidence="9 10" key="1">
    <citation type="submission" date="2015-03" db="EMBL/GenBank/DDBJ databases">
        <title>Comparative genomics of Pseudomonas insights into diversity of traits involved in vanlence and defense.</title>
        <authorList>
            <person name="Qin Y."/>
        </authorList>
    </citation>
    <scope>NUCLEOTIDE SEQUENCE [LARGE SCALE GENOMIC DNA]</scope>
    <source>
        <strain evidence="9 10">C8</strain>
    </source>
</reference>
<evidence type="ECO:0000256" key="2">
    <source>
        <dbReference type="ARBA" id="ARBA00009773"/>
    </source>
</evidence>
<evidence type="ECO:0000256" key="8">
    <source>
        <dbReference type="SAM" id="Phobius"/>
    </source>
</evidence>
<accession>A0A0F4TUQ8</accession>
<evidence type="ECO:0000256" key="6">
    <source>
        <dbReference type="ARBA" id="ARBA00022989"/>
    </source>
</evidence>
<feature type="transmembrane region" description="Helical" evidence="8">
    <location>
        <begin position="72"/>
        <end position="91"/>
    </location>
</feature>
<keyword evidence="5 8" id="KW-0812">Transmembrane</keyword>
<feature type="transmembrane region" description="Helical" evidence="8">
    <location>
        <begin position="224"/>
        <end position="244"/>
    </location>
</feature>
<feature type="transmembrane region" description="Helical" evidence="8">
    <location>
        <begin position="318"/>
        <end position="343"/>
    </location>
</feature>
<evidence type="ECO:0000256" key="1">
    <source>
        <dbReference type="ARBA" id="ARBA00004651"/>
    </source>
</evidence>
<sequence>MLRTNISARALSGGLLDVLIRAGLITVLVLFCFQIFHPFLNLMLWAMILAITLYPLHGLIKRKLVNKDGRAATLIVVVALALLMVPIYLLGTSISESVQGTLAILKSDTMQIPLPSEKIASLPLIGKPLYGYWMQAATDMSSVVMKVMPYIKSVGLTLLGKMADVGVGFLLFIGALIIAGVLMAYGENGERSAMAITSRLSGPERGPRITELCTATIRAVAQGVVGIAFIQMLLVGVGFVLMGVPGAGLLAMVALLMGIMQLPVLLVTIPVIAYVFATDGTTLGTVVFGIYSLIAGMADNVLKPLMLGRGVDVPMPVILIGALGGMVSGGFIGLFIGPVALAVGYQLFWQWVQDQPTVEAMNETPEIEALNETPKTEAMNDQRPV</sequence>
<dbReference type="EMBL" id="LACC01000011">
    <property type="protein sequence ID" value="KJZ47750.1"/>
    <property type="molecule type" value="Genomic_DNA"/>
</dbReference>
<gene>
    <name evidence="9" type="ORF">VC35_07160</name>
</gene>
<organism evidence="9 10">
    <name type="scientific">Pseudomonas fluorescens</name>
    <dbReference type="NCBI Taxonomy" id="294"/>
    <lineage>
        <taxon>Bacteria</taxon>
        <taxon>Pseudomonadati</taxon>
        <taxon>Pseudomonadota</taxon>
        <taxon>Gammaproteobacteria</taxon>
        <taxon>Pseudomonadales</taxon>
        <taxon>Pseudomonadaceae</taxon>
        <taxon>Pseudomonas</taxon>
    </lineage>
</organism>
<comment type="caution">
    <text evidence="9">The sequence shown here is derived from an EMBL/GenBank/DDBJ whole genome shotgun (WGS) entry which is preliminary data.</text>
</comment>
<dbReference type="OrthoDB" id="5298283at2"/>
<evidence type="ECO:0000313" key="10">
    <source>
        <dbReference type="Proteomes" id="UP000033588"/>
    </source>
</evidence>
<keyword evidence="4" id="KW-1003">Cell membrane</keyword>
<keyword evidence="7 8" id="KW-0472">Membrane</keyword>